<reference evidence="2" key="1">
    <citation type="submission" date="2020-08" db="EMBL/GenBank/DDBJ databases">
        <title>Multicomponent nature underlies the extraordinary mechanical properties of spider dragline silk.</title>
        <authorList>
            <person name="Kono N."/>
            <person name="Nakamura H."/>
            <person name="Mori M."/>
            <person name="Yoshida Y."/>
            <person name="Ohtoshi R."/>
            <person name="Malay A.D."/>
            <person name="Moran D.A.P."/>
            <person name="Tomita M."/>
            <person name="Numata K."/>
            <person name="Arakawa K."/>
        </authorList>
    </citation>
    <scope>NUCLEOTIDE SEQUENCE</scope>
</reference>
<name>A0A8X6RPK3_TRICX</name>
<accession>A0A8X6RPK3</accession>
<evidence type="ECO:0000313" key="3">
    <source>
        <dbReference type="Proteomes" id="UP000887159"/>
    </source>
</evidence>
<feature type="compositionally biased region" description="Basic and acidic residues" evidence="1">
    <location>
        <begin position="87"/>
        <end position="106"/>
    </location>
</feature>
<dbReference type="Proteomes" id="UP000887159">
    <property type="component" value="Unassembled WGS sequence"/>
</dbReference>
<proteinExistence type="predicted"/>
<dbReference type="EMBL" id="BMAU01021203">
    <property type="protein sequence ID" value="GFX98633.1"/>
    <property type="molecule type" value="Genomic_DNA"/>
</dbReference>
<feature type="region of interest" description="Disordered" evidence="1">
    <location>
        <begin position="76"/>
        <end position="106"/>
    </location>
</feature>
<keyword evidence="3" id="KW-1185">Reference proteome</keyword>
<evidence type="ECO:0000256" key="1">
    <source>
        <dbReference type="SAM" id="MobiDB-lite"/>
    </source>
</evidence>
<evidence type="ECO:0000313" key="2">
    <source>
        <dbReference type="EMBL" id="GFX98633.1"/>
    </source>
</evidence>
<protein>
    <submittedName>
        <fullName evidence="2">Uncharacterized protein</fullName>
    </submittedName>
</protein>
<organism evidence="2 3">
    <name type="scientific">Trichonephila clavipes</name>
    <name type="common">Golden silk orbweaver</name>
    <name type="synonym">Nephila clavipes</name>
    <dbReference type="NCBI Taxonomy" id="2585209"/>
    <lineage>
        <taxon>Eukaryota</taxon>
        <taxon>Metazoa</taxon>
        <taxon>Ecdysozoa</taxon>
        <taxon>Arthropoda</taxon>
        <taxon>Chelicerata</taxon>
        <taxon>Arachnida</taxon>
        <taxon>Araneae</taxon>
        <taxon>Araneomorphae</taxon>
        <taxon>Entelegynae</taxon>
        <taxon>Araneoidea</taxon>
        <taxon>Nephilidae</taxon>
        <taxon>Trichonephila</taxon>
    </lineage>
</organism>
<comment type="caution">
    <text evidence="2">The sequence shown here is derived from an EMBL/GenBank/DDBJ whole genome shotgun (WGS) entry which is preliminary data.</text>
</comment>
<gene>
    <name evidence="2" type="ORF">TNCV_1502111</name>
</gene>
<dbReference type="AlphaFoldDB" id="A0A8X6RPK3"/>
<sequence>MTSYETPQGLSLINDPHLKITVVSKTSFLSQLLLVSQDLMAKLKKQNSTIIAVLSKLSVDDPEKWYSHVPHLVEQSTLTSPPARNVRLKDTREMTQTDVRDSELVT</sequence>